<evidence type="ECO:0000256" key="2">
    <source>
        <dbReference type="SAM" id="Coils"/>
    </source>
</evidence>
<evidence type="ECO:0000313" key="4">
    <source>
        <dbReference type="EMBL" id="KAK4449831.1"/>
    </source>
</evidence>
<keyword evidence="2" id="KW-0175">Coiled coil</keyword>
<evidence type="ECO:0000313" key="5">
    <source>
        <dbReference type="Proteomes" id="UP001321760"/>
    </source>
</evidence>
<dbReference type="PANTHER" id="PTHR10039:SF5">
    <property type="entry name" value="NACHT DOMAIN-CONTAINING PROTEIN"/>
    <property type="match status" value="1"/>
</dbReference>
<keyword evidence="5" id="KW-1185">Reference proteome</keyword>
<organism evidence="4 5">
    <name type="scientific">Podospora aff. communis PSN243</name>
    <dbReference type="NCBI Taxonomy" id="3040156"/>
    <lineage>
        <taxon>Eukaryota</taxon>
        <taxon>Fungi</taxon>
        <taxon>Dikarya</taxon>
        <taxon>Ascomycota</taxon>
        <taxon>Pezizomycotina</taxon>
        <taxon>Sordariomycetes</taxon>
        <taxon>Sordariomycetidae</taxon>
        <taxon>Sordariales</taxon>
        <taxon>Podosporaceae</taxon>
        <taxon>Podospora</taxon>
    </lineage>
</organism>
<name>A0AAV9GNB3_9PEZI</name>
<dbReference type="PANTHER" id="PTHR10039">
    <property type="entry name" value="AMELOGENIN"/>
    <property type="match status" value="1"/>
</dbReference>
<dbReference type="AlphaFoldDB" id="A0AAV9GNB3"/>
<dbReference type="Pfam" id="PF24883">
    <property type="entry name" value="NPHP3_N"/>
    <property type="match status" value="1"/>
</dbReference>
<dbReference type="EMBL" id="MU865935">
    <property type="protein sequence ID" value="KAK4449831.1"/>
    <property type="molecule type" value="Genomic_DNA"/>
</dbReference>
<proteinExistence type="predicted"/>
<feature type="domain" description="Nephrocystin 3-like N-terminal" evidence="3">
    <location>
        <begin position="257"/>
        <end position="427"/>
    </location>
</feature>
<dbReference type="SUPFAM" id="SSF52540">
    <property type="entry name" value="P-loop containing nucleoside triphosphate hydrolases"/>
    <property type="match status" value="1"/>
</dbReference>
<comment type="caution">
    <text evidence="4">The sequence shown here is derived from an EMBL/GenBank/DDBJ whole genome shotgun (WGS) entry which is preliminary data.</text>
</comment>
<reference evidence="4" key="1">
    <citation type="journal article" date="2023" name="Mol. Phylogenet. Evol.">
        <title>Genome-scale phylogeny and comparative genomics of the fungal order Sordariales.</title>
        <authorList>
            <person name="Hensen N."/>
            <person name="Bonometti L."/>
            <person name="Westerberg I."/>
            <person name="Brannstrom I.O."/>
            <person name="Guillou S."/>
            <person name="Cros-Aarteil S."/>
            <person name="Calhoun S."/>
            <person name="Haridas S."/>
            <person name="Kuo A."/>
            <person name="Mondo S."/>
            <person name="Pangilinan J."/>
            <person name="Riley R."/>
            <person name="LaButti K."/>
            <person name="Andreopoulos B."/>
            <person name="Lipzen A."/>
            <person name="Chen C."/>
            <person name="Yan M."/>
            <person name="Daum C."/>
            <person name="Ng V."/>
            <person name="Clum A."/>
            <person name="Steindorff A."/>
            <person name="Ohm R.A."/>
            <person name="Martin F."/>
            <person name="Silar P."/>
            <person name="Natvig D.O."/>
            <person name="Lalanne C."/>
            <person name="Gautier V."/>
            <person name="Ament-Velasquez S.L."/>
            <person name="Kruys A."/>
            <person name="Hutchinson M.I."/>
            <person name="Powell A.J."/>
            <person name="Barry K."/>
            <person name="Miller A.N."/>
            <person name="Grigoriev I.V."/>
            <person name="Debuchy R."/>
            <person name="Gladieux P."/>
            <person name="Hiltunen Thoren M."/>
            <person name="Johannesson H."/>
        </authorList>
    </citation>
    <scope>NUCLEOTIDE SEQUENCE</scope>
    <source>
        <strain evidence="4">PSN243</strain>
    </source>
</reference>
<keyword evidence="1" id="KW-0677">Repeat</keyword>
<gene>
    <name evidence="4" type="ORF">QBC34DRAFT_350397</name>
</gene>
<evidence type="ECO:0000259" key="3">
    <source>
        <dbReference type="Pfam" id="PF24883"/>
    </source>
</evidence>
<reference evidence="4" key="2">
    <citation type="submission" date="2023-05" db="EMBL/GenBank/DDBJ databases">
        <authorList>
            <consortium name="Lawrence Berkeley National Laboratory"/>
            <person name="Steindorff A."/>
            <person name="Hensen N."/>
            <person name="Bonometti L."/>
            <person name="Westerberg I."/>
            <person name="Brannstrom I.O."/>
            <person name="Guillou S."/>
            <person name="Cros-Aarteil S."/>
            <person name="Calhoun S."/>
            <person name="Haridas S."/>
            <person name="Kuo A."/>
            <person name="Mondo S."/>
            <person name="Pangilinan J."/>
            <person name="Riley R."/>
            <person name="Labutti K."/>
            <person name="Andreopoulos B."/>
            <person name="Lipzen A."/>
            <person name="Chen C."/>
            <person name="Yanf M."/>
            <person name="Daum C."/>
            <person name="Ng V."/>
            <person name="Clum A."/>
            <person name="Ohm R."/>
            <person name="Martin F."/>
            <person name="Silar P."/>
            <person name="Natvig D."/>
            <person name="Lalanne C."/>
            <person name="Gautier V."/>
            <person name="Ament-Velasquez S.L."/>
            <person name="Kruys A."/>
            <person name="Hutchinson M.I."/>
            <person name="Powell A.J."/>
            <person name="Barry K."/>
            <person name="Miller A.N."/>
            <person name="Grigoriev I.V."/>
            <person name="Debuchy R."/>
            <person name="Gladieux P."/>
            <person name="Thoren M.H."/>
            <person name="Johannesson H."/>
        </authorList>
    </citation>
    <scope>NUCLEOTIDE SEQUENCE</scope>
    <source>
        <strain evidence="4">PSN243</strain>
    </source>
</reference>
<feature type="coiled-coil region" evidence="2">
    <location>
        <begin position="41"/>
        <end position="96"/>
    </location>
</feature>
<protein>
    <recommendedName>
        <fullName evidence="3">Nephrocystin 3-like N-terminal domain-containing protein</fullName>
    </recommendedName>
</protein>
<evidence type="ECO:0000256" key="1">
    <source>
        <dbReference type="ARBA" id="ARBA00022737"/>
    </source>
</evidence>
<sequence>MEPFSASAIATGVITFFDFGSKLVTLYLQVQGSDQARPLVVSVLERELSEVSNNATRARETCASLQARYPQQFESLSQLATECTQVEEELQRLANALTAKSGHGLRTRGAQALASIRSLVKKDEIEGLQGRLRNIRERTTMTVIVCLLKAVYDLQPEFQTISRSLPLATDMARERVAHGLWTSIATASYSLHGRLEESTPDSGEHRHVCDRILASLEFEDIRAREDQIKTPFPETFSWILQRRTRRRASSLGSPSTGFVEWLESRANDTPFWITGKPASGKSTLMKFLSNHREVREHIQAWCGDFQPLLCTVYFWNPGSSAQKSQLGLLRTLLYQLLRQQRELCRNAAPGRYLYFQLAGHDSPEPPDWTIAELQEAITHFMSRAGIDSRLAMFIDGLDEYDGDHNGLISFVKSLHDSHKVKLCVSSRPWVEFRDAFAAYPSLRMEQFTKPDIEKYVRRRIGESPAFRELRALHSGDVDNLESQIIERAEGVFLWVVLVTEQIISTACQNNDLYEIWNIFNSLPPGLEELYDSMLRRLSSAQKEVASKMYQLLFRWNDAFNQRFGILEFRAAINCHDPSNPQPFPAGSDAPKILPVVERRLSGITGGILQVIHLPYKLNPATMSDSDTAWVEFLHRTVRDWLIGIMPTVIEQGPAAYDPALVLASIRVAQRGAHLKSDSYHNNGSDIRPIFEVERLCSDSPETRGKLRTIIDQLLFFPFDWKCAALAEFRDLAAVSDSNLRSLLATKFICPQYLQAKWESASGESLLQIPRHLRFMPLKFWDTTSVGILRIILVSLEAKKYQGTLTDLQAMNMSLKTIELLDSANVVPRRVLRACIKQRKVPMDHVPRSIPTVLCVAVLDGLGGKGWKEIPAQPINSLDDTTWRVGPMPGRPRHAMELQSDRGFGLLT</sequence>
<dbReference type="InterPro" id="IPR056884">
    <property type="entry name" value="NPHP3-like_N"/>
</dbReference>
<dbReference type="InterPro" id="IPR027417">
    <property type="entry name" value="P-loop_NTPase"/>
</dbReference>
<dbReference type="Proteomes" id="UP001321760">
    <property type="component" value="Unassembled WGS sequence"/>
</dbReference>
<accession>A0AAV9GNB3</accession>